<comment type="cofactor">
    <cofactor evidence="1 9">
        <name>Mg(2+)</name>
        <dbReference type="ChEBI" id="CHEBI:18420"/>
    </cofactor>
</comment>
<evidence type="ECO:0000256" key="2">
    <source>
        <dbReference type="ARBA" id="ARBA00009959"/>
    </source>
</evidence>
<keyword evidence="3 9" id="KW-0540">Nuclease</keyword>
<comment type="caution">
    <text evidence="11">The sequence shown here is derived from an EMBL/GenBank/DDBJ whole genome shotgun (WGS) entry which is preliminary data.</text>
</comment>
<evidence type="ECO:0000313" key="11">
    <source>
        <dbReference type="EMBL" id="SMP19263.1"/>
    </source>
</evidence>
<gene>
    <name evidence="9" type="primary">cas2</name>
    <name evidence="11" type="ORF">SAMN06265361_103266</name>
</gene>
<dbReference type="AlphaFoldDB" id="A0AA46AFF5"/>
<keyword evidence="8 9" id="KW-0051">Antiviral defense</keyword>
<evidence type="ECO:0000256" key="10">
    <source>
        <dbReference type="PIRNR" id="PIRNR032582"/>
    </source>
</evidence>
<comment type="function">
    <text evidence="9">CRISPR (clustered regularly interspaced short palindromic repeat), is an adaptive immune system that provides protection against mobile genetic elements (viruses, transposable elements and conjugative plasmids). CRISPR clusters contain sequences complementary to antecedent mobile elements and target invading nucleic acids. CRISPR clusters are transcribed and processed into CRISPR RNA (crRNA). Functions as a ssRNA-specific endoribonuclease. Involved in the integration of spacer DNA into the CRISPR cassette.</text>
</comment>
<dbReference type="Proteomes" id="UP001157946">
    <property type="component" value="Unassembled WGS sequence"/>
</dbReference>
<dbReference type="PANTHER" id="PTHR34405:SF3">
    <property type="entry name" value="CRISPR-ASSOCIATED ENDORIBONUCLEASE CAS2 3"/>
    <property type="match status" value="1"/>
</dbReference>
<evidence type="ECO:0000256" key="5">
    <source>
        <dbReference type="ARBA" id="ARBA00022759"/>
    </source>
</evidence>
<dbReference type="InterPro" id="IPR019199">
    <property type="entry name" value="Virulence_VapD/CRISPR_Cas2"/>
</dbReference>
<protein>
    <recommendedName>
        <fullName evidence="9">CRISPR-associated endoribonuclease Cas2</fullName>
        <ecNumber evidence="9">3.1.-.-</ecNumber>
    </recommendedName>
</protein>
<evidence type="ECO:0000256" key="4">
    <source>
        <dbReference type="ARBA" id="ARBA00022723"/>
    </source>
</evidence>
<keyword evidence="12" id="KW-1185">Reference proteome</keyword>
<proteinExistence type="inferred from homology"/>
<dbReference type="RefSeq" id="WP_284724254.1">
    <property type="nucleotide sequence ID" value="NZ_FXTU01000003.1"/>
</dbReference>
<evidence type="ECO:0000256" key="6">
    <source>
        <dbReference type="ARBA" id="ARBA00022801"/>
    </source>
</evidence>
<dbReference type="GO" id="GO:0043571">
    <property type="term" value="P:maintenance of CRISPR repeat elements"/>
    <property type="evidence" value="ECO:0007669"/>
    <property type="project" value="UniProtKB-UniRule"/>
</dbReference>
<keyword evidence="7 9" id="KW-0460">Magnesium</keyword>
<name>A0AA46AFF5_9BACL</name>
<dbReference type="Gene3D" id="3.30.70.240">
    <property type="match status" value="1"/>
</dbReference>
<organism evidence="11 12">
    <name type="scientific">Laceyella tengchongensis</name>
    <dbReference type="NCBI Taxonomy" id="574699"/>
    <lineage>
        <taxon>Bacteria</taxon>
        <taxon>Bacillati</taxon>
        <taxon>Bacillota</taxon>
        <taxon>Bacilli</taxon>
        <taxon>Bacillales</taxon>
        <taxon>Thermoactinomycetaceae</taxon>
        <taxon>Laceyella</taxon>
    </lineage>
</organism>
<evidence type="ECO:0000313" key="12">
    <source>
        <dbReference type="Proteomes" id="UP001157946"/>
    </source>
</evidence>
<reference evidence="11" key="1">
    <citation type="submission" date="2017-05" db="EMBL/GenBank/DDBJ databases">
        <authorList>
            <person name="Varghese N."/>
            <person name="Submissions S."/>
        </authorList>
    </citation>
    <scope>NUCLEOTIDE SEQUENCE</scope>
    <source>
        <strain evidence="11">DSM 45262</strain>
    </source>
</reference>
<dbReference type="EMBL" id="FXTU01000003">
    <property type="protein sequence ID" value="SMP19263.1"/>
    <property type="molecule type" value="Genomic_DNA"/>
</dbReference>
<evidence type="ECO:0000256" key="9">
    <source>
        <dbReference type="HAMAP-Rule" id="MF_01471"/>
    </source>
</evidence>
<comment type="subunit">
    <text evidence="9">Homodimer, forms a heterotetramer with a Cas1 homodimer.</text>
</comment>
<dbReference type="GO" id="GO:0046872">
    <property type="term" value="F:metal ion binding"/>
    <property type="evidence" value="ECO:0007669"/>
    <property type="project" value="UniProtKB-UniRule"/>
</dbReference>
<dbReference type="PIRSF" id="PIRSF032582">
    <property type="entry name" value="Cas2"/>
    <property type="match status" value="1"/>
</dbReference>
<accession>A0AA46AFF5</accession>
<dbReference type="GO" id="GO:0004521">
    <property type="term" value="F:RNA endonuclease activity"/>
    <property type="evidence" value="ECO:0007669"/>
    <property type="project" value="UniProtKB-UniRule"/>
</dbReference>
<dbReference type="SUPFAM" id="SSF143430">
    <property type="entry name" value="TTP0101/SSO1404-like"/>
    <property type="match status" value="1"/>
</dbReference>
<keyword evidence="4 9" id="KW-0479">Metal-binding</keyword>
<dbReference type="PANTHER" id="PTHR34405">
    <property type="entry name" value="CRISPR-ASSOCIATED ENDORIBONUCLEASE CAS2"/>
    <property type="match status" value="1"/>
</dbReference>
<evidence type="ECO:0000256" key="3">
    <source>
        <dbReference type="ARBA" id="ARBA00022722"/>
    </source>
</evidence>
<sequence length="92" mass="11091">MKRVISYDIMNDRRRNKIFKILKDYGRWVQYSLFEIECDEKRWIELEHRLFALLDKEEDSLCIYHLCHSCQGKTCYKGESSGEGVKESDHIL</sequence>
<dbReference type="Pfam" id="PF09827">
    <property type="entry name" value="CRISPR_Cas2"/>
    <property type="match status" value="1"/>
</dbReference>
<keyword evidence="6 9" id="KW-0378">Hydrolase</keyword>
<evidence type="ECO:0000256" key="8">
    <source>
        <dbReference type="ARBA" id="ARBA00023118"/>
    </source>
</evidence>
<dbReference type="HAMAP" id="MF_01471">
    <property type="entry name" value="Cas2"/>
    <property type="match status" value="1"/>
</dbReference>
<evidence type="ECO:0000256" key="1">
    <source>
        <dbReference type="ARBA" id="ARBA00001946"/>
    </source>
</evidence>
<evidence type="ECO:0000256" key="7">
    <source>
        <dbReference type="ARBA" id="ARBA00022842"/>
    </source>
</evidence>
<dbReference type="GO" id="GO:0016787">
    <property type="term" value="F:hydrolase activity"/>
    <property type="evidence" value="ECO:0007669"/>
    <property type="project" value="UniProtKB-KW"/>
</dbReference>
<dbReference type="NCBIfam" id="TIGR01573">
    <property type="entry name" value="cas2"/>
    <property type="match status" value="1"/>
</dbReference>
<feature type="binding site" evidence="9">
    <location>
        <position position="8"/>
    </location>
    <ligand>
        <name>Mg(2+)</name>
        <dbReference type="ChEBI" id="CHEBI:18420"/>
        <note>catalytic</note>
    </ligand>
</feature>
<comment type="similarity">
    <text evidence="2 9 10">Belongs to the CRISPR-associated endoribonuclease Cas2 protein family.</text>
</comment>
<keyword evidence="5 9" id="KW-0255">Endonuclease</keyword>
<dbReference type="CDD" id="cd09725">
    <property type="entry name" value="Cas2_I_II_III"/>
    <property type="match status" value="1"/>
</dbReference>
<dbReference type="EC" id="3.1.-.-" evidence="9"/>
<dbReference type="InterPro" id="IPR021127">
    <property type="entry name" value="CRISPR_associated_Cas2"/>
</dbReference>
<dbReference type="GO" id="GO:0051607">
    <property type="term" value="P:defense response to virus"/>
    <property type="evidence" value="ECO:0007669"/>
    <property type="project" value="UniProtKB-UniRule"/>
</dbReference>